<evidence type="ECO:0000256" key="1">
    <source>
        <dbReference type="SAM" id="MobiDB-lite"/>
    </source>
</evidence>
<dbReference type="EMBL" id="JACHJU010000001">
    <property type="protein sequence ID" value="MBB4940130.1"/>
    <property type="molecule type" value="Genomic_DNA"/>
</dbReference>
<evidence type="ECO:0000313" key="3">
    <source>
        <dbReference type="Proteomes" id="UP000534286"/>
    </source>
</evidence>
<accession>A0A7W7RXU4</accession>
<dbReference type="RefSeq" id="WP_184755981.1">
    <property type="nucleotide sequence ID" value="NZ_BAABEK010000001.1"/>
</dbReference>
<gene>
    <name evidence="2" type="ORF">FHR32_004435</name>
</gene>
<organism evidence="2 3">
    <name type="scientific">Streptosporangium album</name>
    <dbReference type="NCBI Taxonomy" id="47479"/>
    <lineage>
        <taxon>Bacteria</taxon>
        <taxon>Bacillati</taxon>
        <taxon>Actinomycetota</taxon>
        <taxon>Actinomycetes</taxon>
        <taxon>Streptosporangiales</taxon>
        <taxon>Streptosporangiaceae</taxon>
        <taxon>Streptosporangium</taxon>
    </lineage>
</organism>
<comment type="caution">
    <text evidence="2">The sequence shown here is derived from an EMBL/GenBank/DDBJ whole genome shotgun (WGS) entry which is preliminary data.</text>
</comment>
<keyword evidence="3" id="KW-1185">Reference proteome</keyword>
<reference evidence="2 3" key="1">
    <citation type="submission" date="2020-08" db="EMBL/GenBank/DDBJ databases">
        <title>Sequencing the genomes of 1000 actinobacteria strains.</title>
        <authorList>
            <person name="Klenk H.-P."/>
        </authorList>
    </citation>
    <scope>NUCLEOTIDE SEQUENCE [LARGE SCALE GENOMIC DNA]</scope>
    <source>
        <strain evidence="2 3">DSM 43023</strain>
    </source>
</reference>
<dbReference type="AlphaFoldDB" id="A0A7W7RXU4"/>
<proteinExistence type="predicted"/>
<evidence type="ECO:0000313" key="2">
    <source>
        <dbReference type="EMBL" id="MBB4940130.1"/>
    </source>
</evidence>
<dbReference type="Proteomes" id="UP000534286">
    <property type="component" value="Unassembled WGS sequence"/>
</dbReference>
<protein>
    <submittedName>
        <fullName evidence="2">Uncharacterized protein</fullName>
    </submittedName>
</protein>
<feature type="region of interest" description="Disordered" evidence="1">
    <location>
        <begin position="55"/>
        <end position="88"/>
    </location>
</feature>
<name>A0A7W7RXU4_9ACTN</name>
<sequence length="88" mass="9950">MRKVLLTVADARKTAGSWLAEHNRTVRAPDWWDDFSKVDGLFWDATRHEAVIDKGHVEDGKKNKIRGQAVSPHHPIGAQEPGRQDRQG</sequence>